<dbReference type="GO" id="GO:0008479">
    <property type="term" value="F:tRNA-guanosine(34) queuine transglycosylase activity"/>
    <property type="evidence" value="ECO:0007669"/>
    <property type="project" value="UniProtKB-UniRule"/>
</dbReference>
<keyword evidence="8" id="KW-1185">Reference proteome</keyword>
<dbReference type="OrthoDB" id="27601at2759"/>
<dbReference type="SUPFAM" id="SSF51713">
    <property type="entry name" value="tRNA-guanine transglycosylase"/>
    <property type="match status" value="1"/>
</dbReference>
<protein>
    <recommendedName>
        <fullName evidence="5">Queuine tRNA-ribosyltransferase accessory subunit 2</fullName>
    </recommendedName>
    <alternativeName>
        <fullName evidence="5">Queuine tRNA-ribosyltransferase domain-containing protein 1</fullName>
    </alternativeName>
</protein>
<feature type="binding site" evidence="5">
    <location>
        <position position="416"/>
    </location>
    <ligand>
        <name>Zn(2+)</name>
        <dbReference type="ChEBI" id="CHEBI:29105"/>
    </ligand>
</feature>
<comment type="subcellular location">
    <subcellularLocation>
        <location evidence="5">Cytoplasm</location>
    </subcellularLocation>
</comment>
<evidence type="ECO:0000256" key="2">
    <source>
        <dbReference type="ARBA" id="ARBA00022694"/>
    </source>
</evidence>
<comment type="caution">
    <text evidence="7">The sequence shown here is derived from an EMBL/GenBank/DDBJ whole genome shotgun (WGS) entry which is preliminary data.</text>
</comment>
<keyword evidence="4 5" id="KW-0862">Zinc</keyword>
<gene>
    <name evidence="7" type="ORF">ALEPTO_LOCUS7933</name>
</gene>
<evidence type="ECO:0000256" key="3">
    <source>
        <dbReference type="ARBA" id="ARBA00022723"/>
    </source>
</evidence>
<dbReference type="AlphaFoldDB" id="A0A9N9CBZ3"/>
<proteinExistence type="inferred from homology"/>
<keyword evidence="3 5" id="KW-0479">Metal-binding</keyword>
<feature type="binding site" evidence="5">
    <location>
        <position position="413"/>
    </location>
    <ligand>
        <name>Zn(2+)</name>
        <dbReference type="ChEBI" id="CHEBI:29105"/>
    </ligand>
</feature>
<dbReference type="InterPro" id="IPR050852">
    <property type="entry name" value="Queuine_tRNA-ribosyltrfase"/>
</dbReference>
<keyword evidence="1 5" id="KW-0963">Cytoplasm</keyword>
<feature type="domain" description="tRNA-guanine(15) transglycosylase-like" evidence="6">
    <location>
        <begin position="99"/>
        <end position="471"/>
    </location>
</feature>
<dbReference type="InterPro" id="IPR002616">
    <property type="entry name" value="tRNA_ribo_trans-like"/>
</dbReference>
<keyword evidence="2 5" id="KW-0819">tRNA processing</keyword>
<name>A0A9N9CBZ3_9GLOM</name>
<feature type="binding site" evidence="5">
    <location>
        <position position="411"/>
    </location>
    <ligand>
        <name>Zn(2+)</name>
        <dbReference type="ChEBI" id="CHEBI:29105"/>
    </ligand>
</feature>
<feature type="binding site" evidence="5">
    <location>
        <position position="442"/>
    </location>
    <ligand>
        <name>Zn(2+)</name>
        <dbReference type="ChEBI" id="CHEBI:29105"/>
    </ligand>
</feature>
<accession>A0A9N9CBZ3</accession>
<dbReference type="PANTHER" id="PTHR46064:SF1">
    <property type="entry name" value="QUEUINE TRNA-RIBOSYLTRANSFERASE ACCESSORY SUBUNIT 2"/>
    <property type="match status" value="1"/>
</dbReference>
<comment type="similarity">
    <text evidence="5">Belongs to the queuine tRNA-ribosyltransferase family. QTRT2 subfamily.</text>
</comment>
<dbReference type="HAMAP" id="MF_03043">
    <property type="entry name" value="QTRT2"/>
    <property type="match status" value="1"/>
</dbReference>
<dbReference type="Gene3D" id="3.20.20.105">
    <property type="entry name" value="Queuine tRNA-ribosyltransferase-like"/>
    <property type="match status" value="1"/>
</dbReference>
<dbReference type="PANTHER" id="PTHR46064">
    <property type="entry name" value="QUEUINE TRNA-RIBOSYLTRANSFERASE ACCESSORY SUBUNIT 2"/>
    <property type="match status" value="1"/>
</dbReference>
<comment type="subunit">
    <text evidence="5">Heterodimer of a catalytic subunit and an accessory subunit.</text>
</comment>
<dbReference type="NCBIfam" id="TIGR00449">
    <property type="entry name" value="tgt_general"/>
    <property type="match status" value="1"/>
</dbReference>
<evidence type="ECO:0000256" key="1">
    <source>
        <dbReference type="ARBA" id="ARBA00022490"/>
    </source>
</evidence>
<dbReference type="GO" id="GO:0006400">
    <property type="term" value="P:tRNA modification"/>
    <property type="evidence" value="ECO:0007669"/>
    <property type="project" value="InterPro"/>
</dbReference>
<dbReference type="GO" id="GO:0046872">
    <property type="term" value="F:metal ion binding"/>
    <property type="evidence" value="ECO:0007669"/>
    <property type="project" value="UniProtKB-KW"/>
</dbReference>
<dbReference type="EMBL" id="CAJVPS010003922">
    <property type="protein sequence ID" value="CAG8596290.1"/>
    <property type="molecule type" value="Genomic_DNA"/>
</dbReference>
<evidence type="ECO:0000313" key="8">
    <source>
        <dbReference type="Proteomes" id="UP000789508"/>
    </source>
</evidence>
<dbReference type="Proteomes" id="UP000789508">
    <property type="component" value="Unassembled WGS sequence"/>
</dbReference>
<evidence type="ECO:0000256" key="4">
    <source>
        <dbReference type="ARBA" id="ARBA00022833"/>
    </source>
</evidence>
<dbReference type="InterPro" id="IPR036511">
    <property type="entry name" value="TGT-like_sf"/>
</dbReference>
<dbReference type="GO" id="GO:0005737">
    <property type="term" value="C:cytoplasm"/>
    <property type="evidence" value="ECO:0007669"/>
    <property type="project" value="UniProtKB-SubCell"/>
</dbReference>
<comment type="cofactor">
    <cofactor evidence="5">
        <name>Zn(2+)</name>
        <dbReference type="ChEBI" id="CHEBI:29105"/>
    </cofactor>
    <text evidence="5">Binds 1 zinc ion per subunit.</text>
</comment>
<dbReference type="InterPro" id="IPR028592">
    <property type="entry name" value="QTRTD1"/>
</dbReference>
<evidence type="ECO:0000313" key="7">
    <source>
        <dbReference type="EMBL" id="CAG8596290.1"/>
    </source>
</evidence>
<sequence length="497" mass="56601">MSAHYVNEWCADHWKFFTVPDKQWHVLKVYRKVNRSNYVNCATHKQKSDFPLHNLSLMIECKPALTCYIPMMTADLEILGYFSIIKSSLGLFDPTESSIRLGKLTFREKTIRTPNCILYTIKGSVPHLTPDNLRLLPFGAVQVTLEHFVDVQPPPSTQFPDGIHKFLNLEDFLVFYDIRDPGKIQISSFNTEHYVAVRTHQGVRKVTPKNYIDYTNIYKPDIVTSMADILYSKKPGQNRVSKSVTRTLQWLDELLNNKKLTADRRIQEGIHVFGVLVGDQYHEERKRCAKETVKRDVSGFVLQGLALGTTLEERIDLFKISLDCLPEDKPRFAYGLGTPDGIFAGIAAGIDLFDTSYPTKMAESGHALTFSLKIFNNQNGIEASKSSTISHSINLFDSQFKKDFRPFVPTCTCIACLNHSRAYVHHLVKAREMLGSILLISHNLLQYAQFFQDIRESIKNGTFEKDVKRFKDVFGVIEELDPDTLASSSPSKEENSL</sequence>
<organism evidence="7 8">
    <name type="scientific">Ambispora leptoticha</name>
    <dbReference type="NCBI Taxonomy" id="144679"/>
    <lineage>
        <taxon>Eukaryota</taxon>
        <taxon>Fungi</taxon>
        <taxon>Fungi incertae sedis</taxon>
        <taxon>Mucoromycota</taxon>
        <taxon>Glomeromycotina</taxon>
        <taxon>Glomeromycetes</taxon>
        <taxon>Archaeosporales</taxon>
        <taxon>Ambisporaceae</taxon>
        <taxon>Ambispora</taxon>
    </lineage>
</organism>
<comment type="function">
    <text evidence="5">Non-catalytic subunit of the queuine tRNA-ribosyltransferase (TGT) that catalyzes the base-exchange of a guanine (G) residue with queuine (Q) at position 34 (anticodon wobble position) in tRNAs with GU(N) anticodons (tRNA-Asp, -Asn, -His and -Tyr), resulting in the hypermodified nucleoside queuosine (7-(((4,5-cis-dihydroxy-2-cyclopenten-1-yl)amino)methyl)-7-deazaguanosine).</text>
</comment>
<reference evidence="7" key="1">
    <citation type="submission" date="2021-06" db="EMBL/GenBank/DDBJ databases">
        <authorList>
            <person name="Kallberg Y."/>
            <person name="Tangrot J."/>
            <person name="Rosling A."/>
        </authorList>
    </citation>
    <scope>NUCLEOTIDE SEQUENCE</scope>
    <source>
        <strain evidence="7">FL130A</strain>
    </source>
</reference>
<dbReference type="Pfam" id="PF01702">
    <property type="entry name" value="TGT"/>
    <property type="match status" value="1"/>
</dbReference>
<evidence type="ECO:0000256" key="5">
    <source>
        <dbReference type="HAMAP-Rule" id="MF_03043"/>
    </source>
</evidence>
<evidence type="ECO:0000259" key="6">
    <source>
        <dbReference type="Pfam" id="PF01702"/>
    </source>
</evidence>